<dbReference type="AlphaFoldDB" id="A0A5B8UEI5"/>
<reference evidence="2 3" key="1">
    <citation type="journal article" date="2015" name="Int. J. Syst. Evol. Microbiol.">
        <title>Flavisolibacter ginsenosidimutans sp. nov., with ginsenoside-converting activity isolated from soil used for cultivating ginseng.</title>
        <authorList>
            <person name="Zhao Y."/>
            <person name="Liu Q."/>
            <person name="Kang M.S."/>
            <person name="Jin F."/>
            <person name="Yu H."/>
            <person name="Im W.T."/>
        </authorList>
    </citation>
    <scope>NUCLEOTIDE SEQUENCE [LARGE SCALE GENOMIC DNA]</scope>
    <source>
        <strain evidence="2 3">Gsoil 636</strain>
    </source>
</reference>
<dbReference type="Proteomes" id="UP000321204">
    <property type="component" value="Chromosome"/>
</dbReference>
<dbReference type="OrthoDB" id="9775266at2"/>
<feature type="transmembrane region" description="Helical" evidence="1">
    <location>
        <begin position="16"/>
        <end position="35"/>
    </location>
</feature>
<gene>
    <name evidence="2" type="ORF">FSB75_03015</name>
</gene>
<protein>
    <recommendedName>
        <fullName evidence="4">D-alanine--D-alanine ligase</fullName>
    </recommendedName>
</protein>
<name>A0A5B8UEI5_9BACT</name>
<evidence type="ECO:0000256" key="1">
    <source>
        <dbReference type="SAM" id="Phobius"/>
    </source>
</evidence>
<sequence>MKTLKRFAERLANWELWPFALIYAPLGPLWLWYAAKAKAFWWFSPANPTLTFAGFDGEGKKEMYDQLPSEFYPQTIYIQPSLTFEEVKKCVTEKGLTYPLCVKPEVGLKGLLFRKVDSEEKLKIYHERIGLEYLIQPLVEAPMEVSVFYYRYPNQPKGVISGFLQKEMMHVYGDGKQSLWELITQHPKAQYRLEEMRIKHETMLNVVLPAGEKYILTHAANLNRGARFTNLHKLIDEKLLSIFDPLSHRCQWYYGRYDLKCNSIEELKDGKFIVLEFNGAGAEPNHVYNSNFSWLGALKVFAHHWKVLYEIGRYNYRHNGVRYWGNREGRRWMKAASKHGELLERLDREILI</sequence>
<evidence type="ECO:0000313" key="3">
    <source>
        <dbReference type="Proteomes" id="UP000321204"/>
    </source>
</evidence>
<keyword evidence="1" id="KW-1133">Transmembrane helix</keyword>
<dbReference type="SUPFAM" id="SSF56059">
    <property type="entry name" value="Glutathione synthetase ATP-binding domain-like"/>
    <property type="match status" value="1"/>
</dbReference>
<dbReference type="EMBL" id="CP042433">
    <property type="protein sequence ID" value="QEC54913.1"/>
    <property type="molecule type" value="Genomic_DNA"/>
</dbReference>
<keyword evidence="1" id="KW-0812">Transmembrane</keyword>
<proteinExistence type="predicted"/>
<organism evidence="2 3">
    <name type="scientific">Flavisolibacter ginsenosidimutans</name>
    <dbReference type="NCBI Taxonomy" id="661481"/>
    <lineage>
        <taxon>Bacteria</taxon>
        <taxon>Pseudomonadati</taxon>
        <taxon>Bacteroidota</taxon>
        <taxon>Chitinophagia</taxon>
        <taxon>Chitinophagales</taxon>
        <taxon>Chitinophagaceae</taxon>
        <taxon>Flavisolibacter</taxon>
    </lineage>
</organism>
<keyword evidence="1" id="KW-0472">Membrane</keyword>
<evidence type="ECO:0000313" key="2">
    <source>
        <dbReference type="EMBL" id="QEC54913.1"/>
    </source>
</evidence>
<keyword evidence="3" id="KW-1185">Reference proteome</keyword>
<accession>A0A5B8UEI5</accession>
<dbReference type="KEGG" id="fgg:FSB75_03015"/>
<dbReference type="RefSeq" id="WP_146782553.1">
    <property type="nucleotide sequence ID" value="NZ_BAABIO010000006.1"/>
</dbReference>
<evidence type="ECO:0008006" key="4">
    <source>
        <dbReference type="Google" id="ProtNLM"/>
    </source>
</evidence>